<evidence type="ECO:0000256" key="10">
    <source>
        <dbReference type="PIRSR" id="PIRSR600823-3"/>
    </source>
</evidence>
<dbReference type="eggNOG" id="ENOG502QQ5N">
    <property type="taxonomic scope" value="Eukaryota"/>
</dbReference>
<evidence type="ECO:0000256" key="5">
    <source>
        <dbReference type="ARBA" id="ARBA00022723"/>
    </source>
</evidence>
<evidence type="ECO:0000256" key="12">
    <source>
        <dbReference type="SAM" id="MobiDB-lite"/>
    </source>
</evidence>
<evidence type="ECO:0000256" key="1">
    <source>
        <dbReference type="ARBA" id="ARBA00000189"/>
    </source>
</evidence>
<keyword evidence="8" id="KW-0408">Iron</keyword>
<dbReference type="SUPFAM" id="SSF48113">
    <property type="entry name" value="Heme-dependent peroxidases"/>
    <property type="match status" value="1"/>
</dbReference>
<evidence type="ECO:0000256" key="2">
    <source>
        <dbReference type="ARBA" id="ARBA00001970"/>
    </source>
</evidence>
<dbReference type="GO" id="GO:0046872">
    <property type="term" value="F:metal ion binding"/>
    <property type="evidence" value="ECO:0007669"/>
    <property type="project" value="UniProtKB-KW"/>
</dbReference>
<dbReference type="EnsemblPlants" id="OB02G14510.1">
    <property type="protein sequence ID" value="OB02G14510.1"/>
    <property type="gene ID" value="OB02G14510"/>
</dbReference>
<feature type="binding site" evidence="10">
    <location>
        <position position="245"/>
    </location>
    <ligand>
        <name>Ca(2+)</name>
        <dbReference type="ChEBI" id="CHEBI:29108"/>
        <label>2</label>
    </ligand>
</feature>
<dbReference type="HOGENOM" id="CLU_736461_0_0_1"/>
<dbReference type="Gene3D" id="1.10.420.10">
    <property type="entry name" value="Peroxidase, domain 2"/>
    <property type="match status" value="1"/>
</dbReference>
<dbReference type="GO" id="GO:0140825">
    <property type="term" value="F:lactoperoxidase activity"/>
    <property type="evidence" value="ECO:0007669"/>
    <property type="project" value="UniProtKB-EC"/>
</dbReference>
<evidence type="ECO:0000256" key="11">
    <source>
        <dbReference type="RuleBase" id="RU004241"/>
    </source>
</evidence>
<dbReference type="Gramene" id="OB02G14510.1">
    <property type="protein sequence ID" value="OB02G14510.1"/>
    <property type="gene ID" value="OB02G14510"/>
</dbReference>
<name>J3L9Y4_ORYBR</name>
<evidence type="ECO:0000259" key="13">
    <source>
        <dbReference type="PROSITE" id="PS50873"/>
    </source>
</evidence>
<keyword evidence="15" id="KW-1185">Reference proteome</keyword>
<evidence type="ECO:0000256" key="9">
    <source>
        <dbReference type="ARBA" id="ARBA00023324"/>
    </source>
</evidence>
<evidence type="ECO:0000313" key="14">
    <source>
        <dbReference type="EnsemblPlants" id="OB02G14510.1"/>
    </source>
</evidence>
<proteinExistence type="inferred from homology"/>
<dbReference type="GO" id="GO:0006979">
    <property type="term" value="P:response to oxidative stress"/>
    <property type="evidence" value="ECO:0007669"/>
    <property type="project" value="InterPro"/>
</dbReference>
<evidence type="ECO:0000256" key="8">
    <source>
        <dbReference type="ARBA" id="ARBA00023004"/>
    </source>
</evidence>
<dbReference type="PANTHER" id="PTHR31388">
    <property type="entry name" value="PEROXIDASE 72-RELATED"/>
    <property type="match status" value="1"/>
</dbReference>
<dbReference type="GO" id="GO:0020037">
    <property type="term" value="F:heme binding"/>
    <property type="evidence" value="ECO:0007669"/>
    <property type="project" value="InterPro"/>
</dbReference>
<keyword evidence="6 10" id="KW-0106">Calcium</keyword>
<dbReference type="PANTHER" id="PTHR31388:SF123">
    <property type="entry name" value="PEROXIDASE RIP1"/>
    <property type="match status" value="1"/>
</dbReference>
<evidence type="ECO:0000256" key="4">
    <source>
        <dbReference type="ARBA" id="ARBA00022617"/>
    </source>
</evidence>
<protein>
    <recommendedName>
        <fullName evidence="13">Plant heme peroxidase family profile domain-containing protein</fullName>
    </recommendedName>
</protein>
<dbReference type="PROSITE" id="PS50873">
    <property type="entry name" value="PEROXIDASE_4"/>
    <property type="match status" value="1"/>
</dbReference>
<comment type="cofactor">
    <cofactor evidence="10">
        <name>Ca(2+)</name>
        <dbReference type="ChEBI" id="CHEBI:29108"/>
    </cofactor>
    <text evidence="10">Binds 2 calcium ions per subunit.</text>
</comment>
<comment type="catalytic activity">
    <reaction evidence="1">
        <text>2 a phenolic donor + H2O2 = 2 a phenolic radical donor + 2 H2O</text>
        <dbReference type="Rhea" id="RHEA:56136"/>
        <dbReference type="ChEBI" id="CHEBI:15377"/>
        <dbReference type="ChEBI" id="CHEBI:16240"/>
        <dbReference type="ChEBI" id="CHEBI:139520"/>
        <dbReference type="ChEBI" id="CHEBI:139521"/>
        <dbReference type="EC" id="1.11.1.7"/>
    </reaction>
</comment>
<keyword evidence="5 10" id="KW-0479">Metal-binding</keyword>
<feature type="binding site" evidence="10">
    <location>
        <position position="243"/>
    </location>
    <ligand>
        <name>Ca(2+)</name>
        <dbReference type="ChEBI" id="CHEBI:29108"/>
        <label>2</label>
    </ligand>
</feature>
<dbReference type="GO" id="GO:0042744">
    <property type="term" value="P:hydrogen peroxide catabolic process"/>
    <property type="evidence" value="ECO:0007669"/>
    <property type="project" value="UniProtKB-KW"/>
</dbReference>
<dbReference type="AlphaFoldDB" id="J3L9Y4"/>
<feature type="region of interest" description="Disordered" evidence="12">
    <location>
        <begin position="78"/>
        <end position="98"/>
    </location>
</feature>
<dbReference type="InterPro" id="IPR000823">
    <property type="entry name" value="Peroxidase_pln"/>
</dbReference>
<organism evidence="14">
    <name type="scientific">Oryza brachyantha</name>
    <name type="common">malo sina</name>
    <dbReference type="NCBI Taxonomy" id="4533"/>
    <lineage>
        <taxon>Eukaryota</taxon>
        <taxon>Viridiplantae</taxon>
        <taxon>Streptophyta</taxon>
        <taxon>Embryophyta</taxon>
        <taxon>Tracheophyta</taxon>
        <taxon>Spermatophyta</taxon>
        <taxon>Magnoliopsida</taxon>
        <taxon>Liliopsida</taxon>
        <taxon>Poales</taxon>
        <taxon>Poaceae</taxon>
        <taxon>BOP clade</taxon>
        <taxon>Oryzoideae</taxon>
        <taxon>Oryzeae</taxon>
        <taxon>Oryzinae</taxon>
        <taxon>Oryza</taxon>
    </lineage>
</organism>
<keyword evidence="3" id="KW-0575">Peroxidase</keyword>
<dbReference type="Pfam" id="PF00141">
    <property type="entry name" value="peroxidase"/>
    <property type="match status" value="1"/>
</dbReference>
<sequence length="376" mass="41421">MWRDPKCDKLILGSINKNYVDIEECMSDQGLREGHVVSAAALVGRPSRSFRGLPGTWAFLSPCHLSGSHRVRRRVGSCRRPRSNPTVPVPQPHSTQQRKGMAILPMGSSIRGHPTRWVPLHVCMMLTKLGETRDGKNSQMNQPLNVENIDCALDKLFIVCGGIRVLAKERKPVSLFVWWAYGVGPIIVAGAVAKAAKHSGVTQPCDNNSRLYNETDTLDPAYAAALEEQCPITGDNDALSSLDDTPITFDTDYYQGLTHGRALLHTDQQLYQGGGGGGDDDLVKYYGENLDKFWEDFAAVMVKTGNLSRAGAERATAAAGNPLDRNSATPSLLFSSQLNFLGGGARETQHSIFWMSNEISIFIYTWQTFKDNFFII</sequence>
<dbReference type="InterPro" id="IPR002016">
    <property type="entry name" value="Haem_peroxidase"/>
</dbReference>
<evidence type="ECO:0000256" key="3">
    <source>
        <dbReference type="ARBA" id="ARBA00022559"/>
    </source>
</evidence>
<comment type="similarity">
    <text evidence="11">Belongs to the peroxidase family.</text>
</comment>
<evidence type="ECO:0000256" key="7">
    <source>
        <dbReference type="ARBA" id="ARBA00023002"/>
    </source>
</evidence>
<comment type="cofactor">
    <cofactor evidence="2">
        <name>heme b</name>
        <dbReference type="ChEBI" id="CHEBI:60344"/>
    </cofactor>
</comment>
<dbReference type="STRING" id="4533.J3L9Y4"/>
<dbReference type="Proteomes" id="UP000006038">
    <property type="component" value="Unassembled WGS sequence"/>
</dbReference>
<evidence type="ECO:0000313" key="15">
    <source>
        <dbReference type="Proteomes" id="UP000006038"/>
    </source>
</evidence>
<dbReference type="InterPro" id="IPR010255">
    <property type="entry name" value="Haem_peroxidase_sf"/>
</dbReference>
<keyword evidence="4" id="KW-0349">Heme</keyword>
<keyword evidence="7" id="KW-0560">Oxidoreductase</keyword>
<reference evidence="14" key="1">
    <citation type="submission" date="2013-04" db="UniProtKB">
        <authorList>
            <consortium name="EnsemblPlants"/>
        </authorList>
    </citation>
    <scope>IDENTIFICATION</scope>
</reference>
<accession>J3L9Y4</accession>
<feature type="binding site" evidence="10">
    <location>
        <position position="250"/>
    </location>
    <ligand>
        <name>Ca(2+)</name>
        <dbReference type="ChEBI" id="CHEBI:29108"/>
        <label>2</label>
    </ligand>
</feature>
<evidence type="ECO:0000256" key="6">
    <source>
        <dbReference type="ARBA" id="ARBA00022837"/>
    </source>
</evidence>
<keyword evidence="9" id="KW-0376">Hydrogen peroxide</keyword>
<feature type="domain" description="Plant heme peroxidase family profile" evidence="13">
    <location>
        <begin position="187"/>
        <end position="321"/>
    </location>
</feature>